<dbReference type="AlphaFoldDB" id="A0A026VW35"/>
<reference evidence="1 2" key="1">
    <citation type="journal article" date="2014" name="Curr. Biol.">
        <title>The genome of the clonal raider ant Cerapachys biroi.</title>
        <authorList>
            <person name="Oxley P.R."/>
            <person name="Ji L."/>
            <person name="Fetter-Pruneda I."/>
            <person name="McKenzie S.K."/>
            <person name="Li C."/>
            <person name="Hu H."/>
            <person name="Zhang G."/>
            <person name="Kronauer D.J."/>
        </authorList>
    </citation>
    <scope>NUCLEOTIDE SEQUENCE [LARGE SCALE GENOMIC DNA]</scope>
</reference>
<dbReference type="PANTHER" id="PTHR47326">
    <property type="entry name" value="TRANSPOSABLE ELEMENT TC3 TRANSPOSASE-LIKE PROTEIN"/>
    <property type="match status" value="1"/>
</dbReference>
<keyword evidence="2" id="KW-1185">Reference proteome</keyword>
<dbReference type="OrthoDB" id="7692914at2759"/>
<accession>A0A026VW35</accession>
<proteinExistence type="predicted"/>
<dbReference type="PANTHER" id="PTHR47326:SF1">
    <property type="entry name" value="HTH PSQ-TYPE DOMAIN-CONTAINING PROTEIN"/>
    <property type="match status" value="1"/>
</dbReference>
<dbReference type="Gene3D" id="3.30.420.10">
    <property type="entry name" value="Ribonuclease H-like superfamily/Ribonuclease H"/>
    <property type="match status" value="1"/>
</dbReference>
<protein>
    <recommendedName>
        <fullName evidence="3">Tc1-like transposase DDE domain-containing protein</fullName>
    </recommendedName>
</protein>
<name>A0A026VW35_OOCBI</name>
<evidence type="ECO:0008006" key="3">
    <source>
        <dbReference type="Google" id="ProtNLM"/>
    </source>
</evidence>
<dbReference type="Proteomes" id="UP000053097">
    <property type="component" value="Unassembled WGS sequence"/>
</dbReference>
<dbReference type="STRING" id="2015173.A0A026VW35"/>
<organism evidence="1 2">
    <name type="scientific">Ooceraea biroi</name>
    <name type="common">Clonal raider ant</name>
    <name type="synonym">Cerapachys biroi</name>
    <dbReference type="NCBI Taxonomy" id="2015173"/>
    <lineage>
        <taxon>Eukaryota</taxon>
        <taxon>Metazoa</taxon>
        <taxon>Ecdysozoa</taxon>
        <taxon>Arthropoda</taxon>
        <taxon>Hexapoda</taxon>
        <taxon>Insecta</taxon>
        <taxon>Pterygota</taxon>
        <taxon>Neoptera</taxon>
        <taxon>Endopterygota</taxon>
        <taxon>Hymenoptera</taxon>
        <taxon>Apocrita</taxon>
        <taxon>Aculeata</taxon>
        <taxon>Formicoidea</taxon>
        <taxon>Formicidae</taxon>
        <taxon>Dorylinae</taxon>
        <taxon>Ooceraea</taxon>
    </lineage>
</organism>
<gene>
    <name evidence="1" type="ORF">X777_14655</name>
</gene>
<evidence type="ECO:0000313" key="1">
    <source>
        <dbReference type="EMBL" id="EZA47972.1"/>
    </source>
</evidence>
<evidence type="ECO:0000313" key="2">
    <source>
        <dbReference type="Proteomes" id="UP000053097"/>
    </source>
</evidence>
<sequence length="117" mass="14151">MWMQQNGCPAHYSLVARNIMDRRFPGRWIGRGSYVAWPARSPDLTPMDYFFWGWIKNIIYQQCSTTREDMKERIRNACQSLSDVEVLRATDNIRERIRFLLKSRRKTFRTFVLRSRK</sequence>
<dbReference type="EMBL" id="KK107728">
    <property type="protein sequence ID" value="EZA47972.1"/>
    <property type="molecule type" value="Genomic_DNA"/>
</dbReference>
<dbReference type="GO" id="GO:0003676">
    <property type="term" value="F:nucleic acid binding"/>
    <property type="evidence" value="ECO:0007669"/>
    <property type="project" value="InterPro"/>
</dbReference>
<dbReference type="InterPro" id="IPR036397">
    <property type="entry name" value="RNaseH_sf"/>
</dbReference>